<reference evidence="2 3" key="1">
    <citation type="submission" date="2017-01" db="EMBL/GenBank/DDBJ databases">
        <authorList>
            <person name="Mah S.A."/>
            <person name="Swanson W.J."/>
            <person name="Moy G.W."/>
            <person name="Vacquier V.D."/>
        </authorList>
    </citation>
    <scope>NUCLEOTIDE SEQUENCE [LARGE SCALE GENOMIC DNA]</scope>
    <source>
        <strain evidence="2 3">DSM 7027</strain>
    </source>
</reference>
<keyword evidence="3" id="KW-1185">Reference proteome</keyword>
<dbReference type="EMBL" id="FTMN01000014">
    <property type="protein sequence ID" value="SIR01562.1"/>
    <property type="molecule type" value="Genomic_DNA"/>
</dbReference>
<dbReference type="Proteomes" id="UP000186895">
    <property type="component" value="Unassembled WGS sequence"/>
</dbReference>
<keyword evidence="1" id="KW-0472">Membrane</keyword>
<feature type="transmembrane region" description="Helical" evidence="1">
    <location>
        <begin position="218"/>
        <end position="240"/>
    </location>
</feature>
<accession>A0A1N6XGS4</accession>
<keyword evidence="1" id="KW-0812">Transmembrane</keyword>
<dbReference type="RefSeq" id="WP_076466232.1">
    <property type="nucleotide sequence ID" value="NZ_FTMN01000014.1"/>
</dbReference>
<evidence type="ECO:0000256" key="1">
    <source>
        <dbReference type="SAM" id="Phobius"/>
    </source>
</evidence>
<keyword evidence="1" id="KW-1133">Transmembrane helix</keyword>
<evidence type="ECO:0000313" key="2">
    <source>
        <dbReference type="EMBL" id="SIR01562.1"/>
    </source>
</evidence>
<protein>
    <submittedName>
        <fullName evidence="2">Uncharacterized protein</fullName>
    </submittedName>
</protein>
<sequence length="379" mass="42384">MLKRKKAKSDSSAERTPKVAGCPVLGNLYQLESCERKATHLLSGELVHLTLNDTVSDDSFVRQPDRVMARGEAVRVWVHEDAIEWQRAGYKAHLSIDTWLRWGRNNSKRHPIALVTGTPVTDGTEKTMVQVLVFREGKLVSISEKFLPFLESTRFMQSMVGLLGEVKSNNRAIDEIYIADPLPQVESAKHLGSLLQEVRTIVRRPLVDPTKKRLMPMLSLAAILAVGATGWLMGTVLPWIKLSTLQAGYTVLNNQLGAAEVSQARLDLLQQRRFFMQEVPPQVKRTQKLMDVLQHSAAMPAVLMRQVRLDDKGEMEMTFALVKEATPATLQGKPIVAEMASRSGVALHLSSKGWRELEINGRGMRQYVIEGNIDDSKSK</sequence>
<dbReference type="AlphaFoldDB" id="A0A1N6XGS4"/>
<evidence type="ECO:0000313" key="3">
    <source>
        <dbReference type="Proteomes" id="UP000186895"/>
    </source>
</evidence>
<gene>
    <name evidence="2" type="ORF">SAMN05421647_11421</name>
</gene>
<organism evidence="2 3">
    <name type="scientific">Marinobacterium stanieri</name>
    <dbReference type="NCBI Taxonomy" id="49186"/>
    <lineage>
        <taxon>Bacteria</taxon>
        <taxon>Pseudomonadati</taxon>
        <taxon>Pseudomonadota</taxon>
        <taxon>Gammaproteobacteria</taxon>
        <taxon>Oceanospirillales</taxon>
        <taxon>Oceanospirillaceae</taxon>
        <taxon>Marinobacterium</taxon>
    </lineage>
</organism>
<name>A0A1N6XGS4_9GAMM</name>
<proteinExistence type="predicted"/>
<dbReference type="STRING" id="49186.SAMN05421647_11421"/>